<protein>
    <submittedName>
        <fullName evidence="1">Uncharacterized protein DUF2188</fullName>
    </submittedName>
</protein>
<keyword evidence="2" id="KW-1185">Reference proteome</keyword>
<evidence type="ECO:0000313" key="1">
    <source>
        <dbReference type="EMBL" id="PZX24124.1"/>
    </source>
</evidence>
<organism evidence="1 2">
    <name type="scientific">Cupriavidus phytorum</name>
    <dbReference type="NCBI Taxonomy" id="3024399"/>
    <lineage>
        <taxon>Bacteria</taxon>
        <taxon>Pseudomonadati</taxon>
        <taxon>Pseudomonadota</taxon>
        <taxon>Betaproteobacteria</taxon>
        <taxon>Burkholderiales</taxon>
        <taxon>Burkholderiaceae</taxon>
        <taxon>Cupriavidus</taxon>
    </lineage>
</organism>
<gene>
    <name evidence="1" type="ORF">C7416_11045</name>
</gene>
<dbReference type="Proteomes" id="UP000249638">
    <property type="component" value="Unassembled WGS sequence"/>
</dbReference>
<dbReference type="Pfam" id="PF09954">
    <property type="entry name" value="DUF2188"/>
    <property type="match status" value="1"/>
</dbReference>
<sequence length="72" mass="7884">MQARIIRVTPVDSGWALDSASFPQPQRFPTLEDAILAGWAQARREHGELHIHRHDGGLRLRAAAGSAEDSQG</sequence>
<reference evidence="1" key="1">
    <citation type="submission" date="2018-06" db="EMBL/GenBank/DDBJ databases">
        <title>Genomic Encyclopedia of Type Strains, Phase IV (KMG-V): Genome sequencing to study the core and pangenomes of soil and plant-associated prokaryotes.</title>
        <authorList>
            <person name="Whitman W."/>
        </authorList>
    </citation>
    <scope>NUCLEOTIDE SEQUENCE [LARGE SCALE GENOMIC DNA]</scope>
    <source>
        <strain evidence="1">MLR2-44</strain>
    </source>
</reference>
<evidence type="ECO:0000313" key="2">
    <source>
        <dbReference type="Proteomes" id="UP000249638"/>
    </source>
</evidence>
<dbReference type="InterPro" id="IPR018691">
    <property type="entry name" value="DUF2188"/>
</dbReference>
<accession>A0A2W7NXI3</accession>
<name>A0A2W7NXI3_9BURK</name>
<dbReference type="AlphaFoldDB" id="A0A2W7NXI3"/>
<dbReference type="EMBL" id="QKZN01000010">
    <property type="protein sequence ID" value="PZX24124.1"/>
    <property type="molecule type" value="Genomic_DNA"/>
</dbReference>
<comment type="caution">
    <text evidence="1">The sequence shown here is derived from an EMBL/GenBank/DDBJ whole genome shotgun (WGS) entry which is preliminary data.</text>
</comment>
<proteinExistence type="predicted"/>